<sequence>MSMSEFMDAYVNYQSMQNDKPVPRFIFPGSYPSEPDMLFFIRINGRKAVPVFVQMKLHQSSTKLYKSVWDKALSTVSAPCIQDHAKDFRSFCPDNIYISMVVAYPMMRAPKLPPVIEVPKKVCSRL</sequence>
<reference evidence="1" key="1">
    <citation type="journal article" date="2020" name="Fungal Divers.">
        <title>Resolving the Mortierellaceae phylogeny through synthesis of multi-gene phylogenetics and phylogenomics.</title>
        <authorList>
            <person name="Vandepol N."/>
            <person name="Liber J."/>
            <person name="Desiro A."/>
            <person name="Na H."/>
            <person name="Kennedy M."/>
            <person name="Barry K."/>
            <person name="Grigoriev I.V."/>
            <person name="Miller A.N."/>
            <person name="O'Donnell K."/>
            <person name="Stajich J.E."/>
            <person name="Bonito G."/>
        </authorList>
    </citation>
    <scope>NUCLEOTIDE SEQUENCE</scope>
    <source>
        <strain evidence="1">NRRL 2769</strain>
    </source>
</reference>
<protein>
    <submittedName>
        <fullName evidence="1">Uncharacterized protein</fullName>
    </submittedName>
</protein>
<dbReference type="OrthoDB" id="2426605at2759"/>
<accession>A0A9P6SXU9</accession>
<comment type="caution">
    <text evidence="1">The sequence shown here is derived from an EMBL/GenBank/DDBJ whole genome shotgun (WGS) entry which is preliminary data.</text>
</comment>
<evidence type="ECO:0000313" key="2">
    <source>
        <dbReference type="Proteomes" id="UP000703661"/>
    </source>
</evidence>
<dbReference type="Proteomes" id="UP000703661">
    <property type="component" value="Unassembled WGS sequence"/>
</dbReference>
<proteinExistence type="predicted"/>
<name>A0A9P6SXU9_9FUNG</name>
<keyword evidence="2" id="KW-1185">Reference proteome</keyword>
<dbReference type="AlphaFoldDB" id="A0A9P6SXU9"/>
<dbReference type="EMBL" id="JAAAID010001524">
    <property type="protein sequence ID" value="KAG0009685.1"/>
    <property type="molecule type" value="Genomic_DNA"/>
</dbReference>
<organism evidence="1 2">
    <name type="scientific">Entomortierella chlamydospora</name>
    <dbReference type="NCBI Taxonomy" id="101097"/>
    <lineage>
        <taxon>Eukaryota</taxon>
        <taxon>Fungi</taxon>
        <taxon>Fungi incertae sedis</taxon>
        <taxon>Mucoromycota</taxon>
        <taxon>Mortierellomycotina</taxon>
        <taxon>Mortierellomycetes</taxon>
        <taxon>Mortierellales</taxon>
        <taxon>Mortierellaceae</taxon>
        <taxon>Entomortierella</taxon>
    </lineage>
</organism>
<gene>
    <name evidence="1" type="ORF">BGZ80_002161</name>
</gene>
<evidence type="ECO:0000313" key="1">
    <source>
        <dbReference type="EMBL" id="KAG0009685.1"/>
    </source>
</evidence>